<dbReference type="EMBL" id="RYFC01000003">
    <property type="protein sequence ID" value="RTZ45876.1"/>
    <property type="molecule type" value="Genomic_DNA"/>
</dbReference>
<evidence type="ECO:0000313" key="2">
    <source>
        <dbReference type="Proteomes" id="UP000276953"/>
    </source>
</evidence>
<name>A0A432DRW0_9FLAO</name>
<organism evidence="1 2">
    <name type="scientific">Chryseobacterium arthrosphaerae</name>
    <dbReference type="NCBI Taxonomy" id="651561"/>
    <lineage>
        <taxon>Bacteria</taxon>
        <taxon>Pseudomonadati</taxon>
        <taxon>Bacteroidota</taxon>
        <taxon>Flavobacteriia</taxon>
        <taxon>Flavobacteriales</taxon>
        <taxon>Weeksellaceae</taxon>
        <taxon>Chryseobacterium group</taxon>
        <taxon>Chryseobacterium</taxon>
    </lineage>
</organism>
<gene>
    <name evidence="1" type="ORF">EJ377_14085</name>
</gene>
<dbReference type="Proteomes" id="UP000276953">
    <property type="component" value="Unassembled WGS sequence"/>
</dbReference>
<proteinExistence type="predicted"/>
<sequence length="90" mass="10932">MFISDKINEYLFYNDQAYNRTTGFFENLTQEQIDVTRRREKDLVRINGAVRLKTIYSMLLGQTGNKIYWEMKKRQQIRKPLKNDRHLCLL</sequence>
<dbReference type="AlphaFoldDB" id="A0A432DRW0"/>
<protein>
    <submittedName>
        <fullName evidence="1">Uncharacterized protein</fullName>
    </submittedName>
</protein>
<evidence type="ECO:0000313" key="1">
    <source>
        <dbReference type="EMBL" id="RTZ45876.1"/>
    </source>
</evidence>
<accession>A0A432DRW0</accession>
<comment type="caution">
    <text evidence="1">The sequence shown here is derived from an EMBL/GenBank/DDBJ whole genome shotgun (WGS) entry which is preliminary data.</text>
</comment>
<reference evidence="1 2" key="1">
    <citation type="submission" date="2018-12" db="EMBL/GenBank/DDBJ databases">
        <title>Draft Genome Sequence of Chryseobacterium arthrosphaerae strain ED882-96 Isolated from the Blood of a Patient with Liver Cirrhosis in Taiwan.</title>
        <authorList>
            <person name="Lin J.-N."/>
            <person name="Lai C.-H."/>
            <person name="Yang C.-H."/>
            <person name="Huang Y.-H."/>
        </authorList>
    </citation>
    <scope>NUCLEOTIDE SEQUENCE [LARGE SCALE GENOMIC DNA]</scope>
    <source>
        <strain evidence="1 2">ED882-96</strain>
    </source>
</reference>